<comment type="caution">
    <text evidence="6">The sequence shown here is derived from an EMBL/GenBank/DDBJ whole genome shotgun (WGS) entry which is preliminary data.</text>
</comment>
<name>A0ABV8K7H3_9BACL</name>
<dbReference type="Gene3D" id="3.40.50.2300">
    <property type="match status" value="2"/>
</dbReference>
<sequence length="340" mass="37043">MAKISMQTIADHLGLSKYSVSQALSGKSGVSEETRQRVWAAAKMLGYRLAKSDIESAAAATPASYILVWTDERQAQDPAYWGRVLSGISAGASAMGWHYVMISGSGGNTGRPSFPHYLDEGLCLGHLIVGRMPTASVASIYQMGQPIVLIDHRDPLIEADSVFNDNAESGARLVRHLAQAGRRSLLFVGDDSFAVSFRDRWTGCRQAVEELGGRASGCVLRKLTFRYKETGWQENLGRKAEQLLAEHDIDAIVCANDHIALELIQLLKKRGVDIPGRCAVAGFDNIEQAAYFDPPLTTTELAKEALGYRGVEQLARRRENPGALAERIALSSRLVVRQSG</sequence>
<organism evidence="6 7">
    <name type="scientific">Paenibacillus xanthanilyticus</name>
    <dbReference type="NCBI Taxonomy" id="1783531"/>
    <lineage>
        <taxon>Bacteria</taxon>
        <taxon>Bacillati</taxon>
        <taxon>Bacillota</taxon>
        <taxon>Bacilli</taxon>
        <taxon>Bacillales</taxon>
        <taxon>Paenibacillaceae</taxon>
        <taxon>Paenibacillus</taxon>
    </lineage>
</organism>
<keyword evidence="3 6" id="KW-0238">DNA-binding</keyword>
<evidence type="ECO:0000256" key="2">
    <source>
        <dbReference type="ARBA" id="ARBA00023015"/>
    </source>
</evidence>
<dbReference type="SMART" id="SM00354">
    <property type="entry name" value="HTH_LACI"/>
    <property type="match status" value="1"/>
</dbReference>
<feature type="domain" description="HTH lacI-type" evidence="5">
    <location>
        <begin position="4"/>
        <end position="48"/>
    </location>
</feature>
<dbReference type="RefSeq" id="WP_377720583.1">
    <property type="nucleotide sequence ID" value="NZ_JBHSAM010000028.1"/>
</dbReference>
<dbReference type="InterPro" id="IPR010982">
    <property type="entry name" value="Lambda_DNA-bd_dom_sf"/>
</dbReference>
<dbReference type="EMBL" id="JBHSAM010000028">
    <property type="protein sequence ID" value="MFC4101997.1"/>
    <property type="molecule type" value="Genomic_DNA"/>
</dbReference>
<dbReference type="PANTHER" id="PTHR30146">
    <property type="entry name" value="LACI-RELATED TRANSCRIPTIONAL REPRESSOR"/>
    <property type="match status" value="1"/>
</dbReference>
<dbReference type="SUPFAM" id="SSF53822">
    <property type="entry name" value="Periplasmic binding protein-like I"/>
    <property type="match status" value="1"/>
</dbReference>
<dbReference type="InterPro" id="IPR028082">
    <property type="entry name" value="Peripla_BP_I"/>
</dbReference>
<dbReference type="GO" id="GO:0003677">
    <property type="term" value="F:DNA binding"/>
    <property type="evidence" value="ECO:0007669"/>
    <property type="project" value="UniProtKB-KW"/>
</dbReference>
<dbReference type="CDD" id="cd01392">
    <property type="entry name" value="HTH_LacI"/>
    <property type="match status" value="1"/>
</dbReference>
<dbReference type="PROSITE" id="PS50932">
    <property type="entry name" value="HTH_LACI_2"/>
    <property type="match status" value="1"/>
</dbReference>
<evidence type="ECO:0000256" key="3">
    <source>
        <dbReference type="ARBA" id="ARBA00023125"/>
    </source>
</evidence>
<keyword evidence="7" id="KW-1185">Reference proteome</keyword>
<accession>A0ABV8K7H3</accession>
<evidence type="ECO:0000259" key="5">
    <source>
        <dbReference type="PROSITE" id="PS50932"/>
    </source>
</evidence>
<dbReference type="PANTHER" id="PTHR30146:SF148">
    <property type="entry name" value="HTH-TYPE TRANSCRIPTIONAL REPRESSOR PURR-RELATED"/>
    <property type="match status" value="1"/>
</dbReference>
<dbReference type="Proteomes" id="UP001595715">
    <property type="component" value="Unassembled WGS sequence"/>
</dbReference>
<dbReference type="Pfam" id="PF00356">
    <property type="entry name" value="LacI"/>
    <property type="match status" value="1"/>
</dbReference>
<gene>
    <name evidence="6" type="ORF">ACFOZ8_20300</name>
</gene>
<evidence type="ECO:0000256" key="4">
    <source>
        <dbReference type="ARBA" id="ARBA00023163"/>
    </source>
</evidence>
<keyword evidence="2" id="KW-0805">Transcription regulation</keyword>
<dbReference type="InterPro" id="IPR046335">
    <property type="entry name" value="LacI/GalR-like_sensor"/>
</dbReference>
<dbReference type="Gene3D" id="1.10.260.40">
    <property type="entry name" value="lambda repressor-like DNA-binding domains"/>
    <property type="match status" value="1"/>
</dbReference>
<evidence type="ECO:0000313" key="7">
    <source>
        <dbReference type="Proteomes" id="UP001595715"/>
    </source>
</evidence>
<keyword evidence="1" id="KW-0678">Repressor</keyword>
<evidence type="ECO:0000256" key="1">
    <source>
        <dbReference type="ARBA" id="ARBA00022491"/>
    </source>
</evidence>
<dbReference type="InterPro" id="IPR000843">
    <property type="entry name" value="HTH_LacI"/>
</dbReference>
<dbReference type="Pfam" id="PF13377">
    <property type="entry name" value="Peripla_BP_3"/>
    <property type="match status" value="1"/>
</dbReference>
<evidence type="ECO:0000313" key="6">
    <source>
        <dbReference type="EMBL" id="MFC4101997.1"/>
    </source>
</evidence>
<protein>
    <submittedName>
        <fullName evidence="6">LacI family DNA-binding transcriptional regulator</fullName>
    </submittedName>
</protein>
<keyword evidence="4" id="KW-0804">Transcription</keyword>
<reference evidence="7" key="1">
    <citation type="journal article" date="2019" name="Int. J. Syst. Evol. Microbiol.">
        <title>The Global Catalogue of Microorganisms (GCM) 10K type strain sequencing project: providing services to taxonomists for standard genome sequencing and annotation.</title>
        <authorList>
            <consortium name="The Broad Institute Genomics Platform"/>
            <consortium name="The Broad Institute Genome Sequencing Center for Infectious Disease"/>
            <person name="Wu L."/>
            <person name="Ma J."/>
        </authorList>
    </citation>
    <scope>NUCLEOTIDE SEQUENCE [LARGE SCALE GENOMIC DNA]</scope>
    <source>
        <strain evidence="7">IBRC-M 10987</strain>
    </source>
</reference>
<dbReference type="SUPFAM" id="SSF47413">
    <property type="entry name" value="lambda repressor-like DNA-binding domains"/>
    <property type="match status" value="1"/>
</dbReference>
<proteinExistence type="predicted"/>